<keyword evidence="1" id="KW-1133">Transmembrane helix</keyword>
<dbReference type="Proteomes" id="UP000179524">
    <property type="component" value="Unassembled WGS sequence"/>
</dbReference>
<reference evidence="2 3" key="1">
    <citation type="submission" date="2016-10" db="EMBL/GenBank/DDBJ databases">
        <title>Draft genome sequences of four alkaliphilic bacteria belonging to the Anaerobacillus genus.</title>
        <authorList>
            <person name="Bassil N.M."/>
            <person name="Lloyd J.R."/>
        </authorList>
    </citation>
    <scope>NUCLEOTIDE SEQUENCE [LARGE SCALE GENOMIC DNA]</scope>
    <source>
        <strain evidence="2 3">DSM 18345</strain>
    </source>
</reference>
<organism evidence="2 3">
    <name type="scientific">Anaerobacillus alkalilacustris</name>
    <dbReference type="NCBI Taxonomy" id="393763"/>
    <lineage>
        <taxon>Bacteria</taxon>
        <taxon>Bacillati</taxon>
        <taxon>Bacillota</taxon>
        <taxon>Bacilli</taxon>
        <taxon>Bacillales</taxon>
        <taxon>Bacillaceae</taxon>
        <taxon>Anaerobacillus</taxon>
    </lineage>
</organism>
<accession>A0A1S2LHC0</accession>
<keyword evidence="1" id="KW-0812">Transmembrane</keyword>
<protein>
    <submittedName>
        <fullName evidence="2">Uncharacterized protein</fullName>
    </submittedName>
</protein>
<keyword evidence="1" id="KW-0472">Membrane</keyword>
<evidence type="ECO:0000313" key="2">
    <source>
        <dbReference type="EMBL" id="OIJ10895.1"/>
    </source>
</evidence>
<feature type="transmembrane region" description="Helical" evidence="1">
    <location>
        <begin position="38"/>
        <end position="59"/>
    </location>
</feature>
<proteinExistence type="predicted"/>
<sequence length="64" mass="7788">MKKIKIPLISIIITYILTNLLFKIIGFDFIVFHEKFNIFNFFIDFGTWLFVFVIVYFSLKKFLK</sequence>
<dbReference type="AlphaFoldDB" id="A0A1S2LHC0"/>
<dbReference type="EMBL" id="MLQR01000046">
    <property type="protein sequence ID" value="OIJ10895.1"/>
    <property type="molecule type" value="Genomic_DNA"/>
</dbReference>
<comment type="caution">
    <text evidence="2">The sequence shown here is derived from an EMBL/GenBank/DDBJ whole genome shotgun (WGS) entry which is preliminary data.</text>
</comment>
<feature type="transmembrane region" description="Helical" evidence="1">
    <location>
        <begin position="12"/>
        <end position="32"/>
    </location>
</feature>
<name>A0A1S2LHC0_9BACI</name>
<gene>
    <name evidence="2" type="ORF">BKP37_17125</name>
</gene>
<evidence type="ECO:0000313" key="3">
    <source>
        <dbReference type="Proteomes" id="UP000179524"/>
    </source>
</evidence>
<keyword evidence="3" id="KW-1185">Reference proteome</keyword>
<evidence type="ECO:0000256" key="1">
    <source>
        <dbReference type="SAM" id="Phobius"/>
    </source>
</evidence>